<reference evidence="2 3" key="1">
    <citation type="journal article" date="2019" name="New Phytol.">
        <title>Comparative genomics reveals unique wood-decay strategies and fruiting body development in the Schizophyllaceae.</title>
        <authorList>
            <person name="Almasi E."/>
            <person name="Sahu N."/>
            <person name="Krizsan K."/>
            <person name="Balint B."/>
            <person name="Kovacs G.M."/>
            <person name="Kiss B."/>
            <person name="Cseklye J."/>
            <person name="Drula E."/>
            <person name="Henrissat B."/>
            <person name="Nagy I."/>
            <person name="Chovatia M."/>
            <person name="Adam C."/>
            <person name="LaButti K."/>
            <person name="Lipzen A."/>
            <person name="Riley R."/>
            <person name="Grigoriev I.V."/>
            <person name="Nagy L.G."/>
        </authorList>
    </citation>
    <scope>NUCLEOTIDE SEQUENCE [LARGE SCALE GENOMIC DNA]</scope>
    <source>
        <strain evidence="2 3">NL-1724</strain>
    </source>
</reference>
<dbReference type="STRING" id="97359.A0A550CY58"/>
<dbReference type="Proteomes" id="UP000320762">
    <property type="component" value="Unassembled WGS sequence"/>
</dbReference>
<organism evidence="2 3">
    <name type="scientific">Schizophyllum amplum</name>
    <dbReference type="NCBI Taxonomy" id="97359"/>
    <lineage>
        <taxon>Eukaryota</taxon>
        <taxon>Fungi</taxon>
        <taxon>Dikarya</taxon>
        <taxon>Basidiomycota</taxon>
        <taxon>Agaricomycotina</taxon>
        <taxon>Agaricomycetes</taxon>
        <taxon>Agaricomycetidae</taxon>
        <taxon>Agaricales</taxon>
        <taxon>Schizophyllaceae</taxon>
        <taxon>Schizophyllum</taxon>
    </lineage>
</organism>
<feature type="region of interest" description="Disordered" evidence="1">
    <location>
        <begin position="356"/>
        <end position="380"/>
    </location>
</feature>
<gene>
    <name evidence="2" type="ORF">BD626DRAFT_475122</name>
</gene>
<evidence type="ECO:0000313" key="2">
    <source>
        <dbReference type="EMBL" id="TRM69737.1"/>
    </source>
</evidence>
<name>A0A550CY58_9AGAR</name>
<feature type="region of interest" description="Disordered" evidence="1">
    <location>
        <begin position="133"/>
        <end position="152"/>
    </location>
</feature>
<evidence type="ECO:0000313" key="3">
    <source>
        <dbReference type="Proteomes" id="UP000320762"/>
    </source>
</evidence>
<proteinExistence type="predicted"/>
<accession>A0A550CY58</accession>
<dbReference type="OrthoDB" id="3018573at2759"/>
<protein>
    <submittedName>
        <fullName evidence="2">Uncharacterized protein</fullName>
    </submittedName>
</protein>
<sequence>MFNGYGNSSYMEPQTVTYAADGSALPHAPQQSAPRRRLTHINNAITAAYAACSLWHRLDLNVSIEQENERKRRALHDHLRDPTRNPRPDDQASLLTIREDEWLLLRVPSFVAGLGVALPHFVQDALAKPPVAAEQTRGVRAPNKRPRAAGVRAEGRASDGWRYADSSRIQARVPGLRPAITFHTLWYDSANYTYIPQTFFLTTNIHFINKNIGNSTIPTCRSPCGGRIFVVDKMRSNFPHLFKAADTELTLPEWDQSAENHCQFEISRDREGERGQHASLYIDHYGFFSSRPDRIELYQDWLPIEAALKEDLHTSPTIFDPVFYDHQYLRATISHQMRSRVQARGLSLEEYDSSYTAGPSYDQSVDSPSFDDFGEDYVSE</sequence>
<dbReference type="EMBL" id="VDMD01000001">
    <property type="protein sequence ID" value="TRM69737.1"/>
    <property type="molecule type" value="Genomic_DNA"/>
</dbReference>
<comment type="caution">
    <text evidence="2">The sequence shown here is derived from an EMBL/GenBank/DDBJ whole genome shotgun (WGS) entry which is preliminary data.</text>
</comment>
<feature type="compositionally biased region" description="Polar residues" evidence="1">
    <location>
        <begin position="356"/>
        <end position="367"/>
    </location>
</feature>
<evidence type="ECO:0000256" key="1">
    <source>
        <dbReference type="SAM" id="MobiDB-lite"/>
    </source>
</evidence>
<keyword evidence="3" id="KW-1185">Reference proteome</keyword>
<dbReference type="AlphaFoldDB" id="A0A550CY58"/>